<dbReference type="SUPFAM" id="SSF53448">
    <property type="entry name" value="Nucleotide-diphospho-sugar transferases"/>
    <property type="match status" value="1"/>
</dbReference>
<dbReference type="Pfam" id="PF00535">
    <property type="entry name" value="Glycos_transf_2"/>
    <property type="match status" value="1"/>
</dbReference>
<evidence type="ECO:0000259" key="1">
    <source>
        <dbReference type="Pfam" id="PF00535"/>
    </source>
</evidence>
<keyword evidence="2" id="KW-0328">Glycosyltransferase</keyword>
<dbReference type="EMBL" id="JBHSBL010000007">
    <property type="protein sequence ID" value="MFC4065151.1"/>
    <property type="molecule type" value="Genomic_DNA"/>
</dbReference>
<dbReference type="Gene3D" id="3.90.550.10">
    <property type="entry name" value="Spore Coat Polysaccharide Biosynthesis Protein SpsA, Chain A"/>
    <property type="match status" value="1"/>
</dbReference>
<dbReference type="InterPro" id="IPR001173">
    <property type="entry name" value="Glyco_trans_2-like"/>
</dbReference>
<proteinExistence type="predicted"/>
<keyword evidence="2" id="KW-0808">Transferase</keyword>
<dbReference type="GO" id="GO:0016757">
    <property type="term" value="F:glycosyltransferase activity"/>
    <property type="evidence" value="ECO:0007669"/>
    <property type="project" value="UniProtKB-KW"/>
</dbReference>
<dbReference type="Proteomes" id="UP001595867">
    <property type="component" value="Unassembled WGS sequence"/>
</dbReference>
<dbReference type="InterPro" id="IPR029044">
    <property type="entry name" value="Nucleotide-diphossugar_trans"/>
</dbReference>
<dbReference type="CDD" id="cd04186">
    <property type="entry name" value="GT_2_like_c"/>
    <property type="match status" value="1"/>
</dbReference>
<evidence type="ECO:0000313" key="2">
    <source>
        <dbReference type="EMBL" id="MFC4065151.1"/>
    </source>
</evidence>
<comment type="caution">
    <text evidence="2">The sequence shown here is derived from an EMBL/GenBank/DDBJ whole genome shotgun (WGS) entry which is preliminary data.</text>
</comment>
<sequence>MRIAAIIVAYNSSRDLPYSLGCLGALPIDTVVVVDNSSTDDSVEVARRYTPHVMSLPNVGFGKAINAAAGTLPDADAYFLLNPDCQLDATAFAALVTALETDPRAGVVAPLMRYPDGKYGVSSGSDPSMAKEWLAALRVDEMVPAGVRRSLARSAFLRSKIRMLDYLDKEPTAETRQVDWVSGFCMLARAEAFRQIGGFDPGFFLYFEDVDLCKRLREAGWGVASVGAAVAEHKESTSTAAVGKNRLYREGMAAYFDRHGSRRQQQLATALRRFPV</sequence>
<accession>A0ABV8IMF6</accession>
<dbReference type="PANTHER" id="PTHR43179:SF7">
    <property type="entry name" value="RHAMNOSYLTRANSFERASE WBBL"/>
    <property type="match status" value="1"/>
</dbReference>
<name>A0ABV8IMF6_9ACTN</name>
<evidence type="ECO:0000313" key="3">
    <source>
        <dbReference type="Proteomes" id="UP001595867"/>
    </source>
</evidence>
<organism evidence="2 3">
    <name type="scientific">Actinoplanes subglobosus</name>
    <dbReference type="NCBI Taxonomy" id="1547892"/>
    <lineage>
        <taxon>Bacteria</taxon>
        <taxon>Bacillati</taxon>
        <taxon>Actinomycetota</taxon>
        <taxon>Actinomycetes</taxon>
        <taxon>Micromonosporales</taxon>
        <taxon>Micromonosporaceae</taxon>
        <taxon>Actinoplanes</taxon>
    </lineage>
</organism>
<feature type="domain" description="Glycosyltransferase 2-like" evidence="1">
    <location>
        <begin position="6"/>
        <end position="125"/>
    </location>
</feature>
<keyword evidence="3" id="KW-1185">Reference proteome</keyword>
<dbReference type="RefSeq" id="WP_378066183.1">
    <property type="nucleotide sequence ID" value="NZ_JBHSBL010000007.1"/>
</dbReference>
<dbReference type="PANTHER" id="PTHR43179">
    <property type="entry name" value="RHAMNOSYLTRANSFERASE WBBL"/>
    <property type="match status" value="1"/>
</dbReference>
<protein>
    <submittedName>
        <fullName evidence="2">Glycosyltransferase family 2 protein</fullName>
        <ecNumber evidence="2">2.4.-.-</ecNumber>
    </submittedName>
</protein>
<gene>
    <name evidence="2" type="ORF">ACFO0C_09420</name>
</gene>
<dbReference type="EC" id="2.4.-.-" evidence="2"/>
<reference evidence="3" key="1">
    <citation type="journal article" date="2019" name="Int. J. Syst. Evol. Microbiol.">
        <title>The Global Catalogue of Microorganisms (GCM) 10K type strain sequencing project: providing services to taxonomists for standard genome sequencing and annotation.</title>
        <authorList>
            <consortium name="The Broad Institute Genomics Platform"/>
            <consortium name="The Broad Institute Genome Sequencing Center for Infectious Disease"/>
            <person name="Wu L."/>
            <person name="Ma J."/>
        </authorList>
    </citation>
    <scope>NUCLEOTIDE SEQUENCE [LARGE SCALE GENOMIC DNA]</scope>
    <source>
        <strain evidence="3">TBRC 5832</strain>
    </source>
</reference>